<feature type="compositionally biased region" description="Low complexity" evidence="1">
    <location>
        <begin position="345"/>
        <end position="356"/>
    </location>
</feature>
<evidence type="ECO:0000313" key="2">
    <source>
        <dbReference type="EMBL" id="KAK2549498.1"/>
    </source>
</evidence>
<reference evidence="2" key="2">
    <citation type="journal article" date="2023" name="Science">
        <title>Genomic signatures of disease resistance in endangered staghorn corals.</title>
        <authorList>
            <person name="Vollmer S.V."/>
            <person name="Selwyn J.D."/>
            <person name="Despard B.A."/>
            <person name="Roesel C.L."/>
        </authorList>
    </citation>
    <scope>NUCLEOTIDE SEQUENCE</scope>
    <source>
        <strain evidence="2">K2</strain>
    </source>
</reference>
<dbReference type="Gene3D" id="3.60.15.10">
    <property type="entry name" value="Ribonuclease Z/Hydroxyacylglutathione hydrolase-like"/>
    <property type="match status" value="1"/>
</dbReference>
<evidence type="ECO:0000256" key="1">
    <source>
        <dbReference type="SAM" id="MobiDB-lite"/>
    </source>
</evidence>
<feature type="region of interest" description="Disordered" evidence="1">
    <location>
        <begin position="195"/>
        <end position="216"/>
    </location>
</feature>
<dbReference type="PANTHER" id="PTHR23240:SF6">
    <property type="entry name" value="DNA CROSS-LINK REPAIR 1A PROTEIN"/>
    <property type="match status" value="1"/>
</dbReference>
<feature type="compositionally biased region" description="Polar residues" evidence="1">
    <location>
        <begin position="80"/>
        <end position="90"/>
    </location>
</feature>
<feature type="compositionally biased region" description="Polar residues" evidence="1">
    <location>
        <begin position="198"/>
        <end position="216"/>
    </location>
</feature>
<feature type="compositionally biased region" description="Basic residues" evidence="1">
    <location>
        <begin position="57"/>
        <end position="67"/>
    </location>
</feature>
<protein>
    <submittedName>
        <fullName evidence="2">DNA cross-link repair 1A protein</fullName>
    </submittedName>
</protein>
<feature type="region of interest" description="Disordered" evidence="1">
    <location>
        <begin position="324"/>
        <end position="356"/>
    </location>
</feature>
<feature type="compositionally biased region" description="Gly residues" evidence="1">
    <location>
        <begin position="434"/>
        <end position="450"/>
    </location>
</feature>
<dbReference type="PANTHER" id="PTHR23240">
    <property type="entry name" value="DNA CROSS-LINK REPAIR PROTEIN PSO2/SNM1-RELATED"/>
    <property type="match status" value="1"/>
</dbReference>
<organism evidence="2 3">
    <name type="scientific">Acropora cervicornis</name>
    <name type="common">Staghorn coral</name>
    <dbReference type="NCBI Taxonomy" id="6130"/>
    <lineage>
        <taxon>Eukaryota</taxon>
        <taxon>Metazoa</taxon>
        <taxon>Cnidaria</taxon>
        <taxon>Anthozoa</taxon>
        <taxon>Hexacorallia</taxon>
        <taxon>Scleractinia</taxon>
        <taxon>Astrocoeniina</taxon>
        <taxon>Acroporidae</taxon>
        <taxon>Acropora</taxon>
    </lineage>
</organism>
<dbReference type="GO" id="GO:0003684">
    <property type="term" value="F:damaged DNA binding"/>
    <property type="evidence" value="ECO:0007669"/>
    <property type="project" value="TreeGrafter"/>
</dbReference>
<reference evidence="2" key="1">
    <citation type="journal article" date="2023" name="G3 (Bethesda)">
        <title>Whole genome assembly and annotation of the endangered Caribbean coral Acropora cervicornis.</title>
        <authorList>
            <person name="Selwyn J.D."/>
            <person name="Vollmer S.V."/>
        </authorList>
    </citation>
    <scope>NUCLEOTIDE SEQUENCE</scope>
    <source>
        <strain evidence="2">K2</strain>
    </source>
</reference>
<feature type="region of interest" description="Disordered" evidence="1">
    <location>
        <begin position="1"/>
        <end position="90"/>
    </location>
</feature>
<dbReference type="SUPFAM" id="SSF56281">
    <property type="entry name" value="Metallo-hydrolase/oxidoreductase"/>
    <property type="match status" value="1"/>
</dbReference>
<gene>
    <name evidence="2" type="ORF">P5673_030042</name>
</gene>
<dbReference type="GO" id="GO:0036297">
    <property type="term" value="P:interstrand cross-link repair"/>
    <property type="evidence" value="ECO:0007669"/>
    <property type="project" value="TreeGrafter"/>
</dbReference>
<feature type="region of interest" description="Disordered" evidence="1">
    <location>
        <begin position="399"/>
        <end position="464"/>
    </location>
</feature>
<sequence length="582" mass="64195">MEEDEEDIWEEKSLRKLKESKKNLSPIRKACNKSSKRLSKNVGAQDTESGQEGSRSSNRKQLKRKRTGSSACNSRRKQQKSPVSTRATPQKISVTDGFCPKCQMPFSAMIGQSPGWHVRECLEAKYSYIGDCKDGIHCKSTFSPHFKRYSHALLATTRSYGIFENTNKEKTNESSSRQLNFSGQDVIGSRREEDLENGNITELQISSDESEMNSPLANHETCNNRVKKELNRQGNQVTQEMSEGKKGKEISKSSLLSEADCKEKLSGGLMDEDFGISSDEDLFGEPMTFSSLSEILGHGNQHRGQNEGTFQCLDNSSQAIVTKETGTSPVQVDMPKTQPNDEGETSSTQTSSSQRQLSMMSFVTKSKAIGVLSDKSSMKQTDIGVFFGLKPLARETEIKLPSSQNDANSMTSSQPSTMSHRYHGGWRRGNKPSRGGGKTNSGYASGGQSSGPGEDAPSAPQSQKSCPFYKKIPGSVITVDAFRYGDIPGCRAYFLSHFHYDHYAGLNGKFSNPIYCSKITANLVISKLYVKKQFVHPLPMNSPTAVQNVEVTLLEANHCPGAVLFLFKMRNGQVILHTGLVK</sequence>
<dbReference type="GO" id="GO:0035312">
    <property type="term" value="F:5'-3' DNA exonuclease activity"/>
    <property type="evidence" value="ECO:0007669"/>
    <property type="project" value="TreeGrafter"/>
</dbReference>
<dbReference type="AlphaFoldDB" id="A0AAD9UTM8"/>
<accession>A0AAD9UTM8</accession>
<comment type="caution">
    <text evidence="2">The sequence shown here is derived from an EMBL/GenBank/DDBJ whole genome shotgun (WGS) entry which is preliminary data.</text>
</comment>
<feature type="compositionally biased region" description="Basic residues" evidence="1">
    <location>
        <begin position="420"/>
        <end position="431"/>
    </location>
</feature>
<feature type="compositionally biased region" description="Basic residues" evidence="1">
    <location>
        <begin position="30"/>
        <end position="39"/>
    </location>
</feature>
<dbReference type="Proteomes" id="UP001249851">
    <property type="component" value="Unassembled WGS sequence"/>
</dbReference>
<dbReference type="CDD" id="cd16273">
    <property type="entry name" value="SNM1A-1C-like_MBL-fold"/>
    <property type="match status" value="1"/>
</dbReference>
<feature type="compositionally biased region" description="Polar residues" evidence="1">
    <location>
        <begin position="42"/>
        <end position="56"/>
    </location>
</feature>
<proteinExistence type="predicted"/>
<evidence type="ECO:0000313" key="3">
    <source>
        <dbReference type="Proteomes" id="UP001249851"/>
    </source>
</evidence>
<keyword evidence="3" id="KW-1185">Reference proteome</keyword>
<dbReference type="EMBL" id="JARQWQ010000125">
    <property type="protein sequence ID" value="KAK2549498.1"/>
    <property type="molecule type" value="Genomic_DNA"/>
</dbReference>
<feature type="compositionally biased region" description="Basic and acidic residues" evidence="1">
    <location>
        <begin position="10"/>
        <end position="22"/>
    </location>
</feature>
<dbReference type="InterPro" id="IPR036866">
    <property type="entry name" value="RibonucZ/Hydroxyglut_hydro"/>
</dbReference>
<name>A0AAD9UTM8_ACRCE</name>
<feature type="compositionally biased region" description="Polar residues" evidence="1">
    <location>
        <begin position="401"/>
        <end position="419"/>
    </location>
</feature>
<dbReference type="GO" id="GO:0006303">
    <property type="term" value="P:double-strand break repair via nonhomologous end joining"/>
    <property type="evidence" value="ECO:0007669"/>
    <property type="project" value="TreeGrafter"/>
</dbReference>